<dbReference type="AlphaFoldDB" id="A0A516RAN3"/>
<dbReference type="Proteomes" id="UP000316806">
    <property type="component" value="Chromosome"/>
</dbReference>
<protein>
    <recommendedName>
        <fullName evidence="4">DUF1700 domain-containing protein</fullName>
    </recommendedName>
</protein>
<evidence type="ECO:0000313" key="2">
    <source>
        <dbReference type="EMBL" id="QDQ12725.1"/>
    </source>
</evidence>
<keyword evidence="1" id="KW-0472">Membrane</keyword>
<feature type="transmembrane region" description="Helical" evidence="1">
    <location>
        <begin position="134"/>
        <end position="155"/>
    </location>
</feature>
<dbReference type="EMBL" id="CP040916">
    <property type="protein sequence ID" value="QDQ12725.1"/>
    <property type="molecule type" value="Genomic_DNA"/>
</dbReference>
<gene>
    <name evidence="2" type="ORF">FH965_20935</name>
</gene>
<sequence>MTAPDHALVRAYLTEVERATTALPAARRAELLADLREHIDVSLAEAGTRDDTTVRGILDQLGSPATIAASAMAEAAPVPDAPEPERLRTRLTILVLAASGPLMLFGGPLAMVAAAVAGSYLLATSTRWTARQKLKGGALTLSLPALLLIGTAMGAGGGIDVVDLLLLLLLSVLLPLLGARLLWRTRRHAGPVPAQA</sequence>
<dbReference type="RefSeq" id="WP_144320057.1">
    <property type="nucleotide sequence ID" value="NZ_CP040916.1"/>
</dbReference>
<keyword evidence="1" id="KW-0812">Transmembrane</keyword>
<name>A0A516RAN3_STRST</name>
<organism evidence="2 3">
    <name type="scientific">Streptomyces spectabilis</name>
    <dbReference type="NCBI Taxonomy" id="68270"/>
    <lineage>
        <taxon>Bacteria</taxon>
        <taxon>Bacillati</taxon>
        <taxon>Actinomycetota</taxon>
        <taxon>Actinomycetes</taxon>
        <taxon>Kitasatosporales</taxon>
        <taxon>Streptomycetaceae</taxon>
        <taxon>Streptomyces</taxon>
    </lineage>
</organism>
<evidence type="ECO:0008006" key="4">
    <source>
        <dbReference type="Google" id="ProtNLM"/>
    </source>
</evidence>
<feature type="transmembrane region" description="Helical" evidence="1">
    <location>
        <begin position="93"/>
        <end position="122"/>
    </location>
</feature>
<evidence type="ECO:0000313" key="3">
    <source>
        <dbReference type="Proteomes" id="UP000316806"/>
    </source>
</evidence>
<evidence type="ECO:0000256" key="1">
    <source>
        <dbReference type="SAM" id="Phobius"/>
    </source>
</evidence>
<keyword evidence="1" id="KW-1133">Transmembrane helix</keyword>
<dbReference type="Pfam" id="PF22564">
    <property type="entry name" value="HAAS"/>
    <property type="match status" value="1"/>
</dbReference>
<accession>A0A516RAN3</accession>
<proteinExistence type="predicted"/>
<feature type="transmembrane region" description="Helical" evidence="1">
    <location>
        <begin position="161"/>
        <end position="183"/>
    </location>
</feature>
<reference evidence="2 3" key="1">
    <citation type="journal article" date="2019" name="J. Ind. Microbiol. Biotechnol.">
        <title>The complete genomic sequence of Streptomyces spectabilis NRRL-2792 and identification of secondary metabolite biosynthetic gene clusters.</title>
        <authorList>
            <person name="Sinha A."/>
            <person name="Phillips-Salemka S."/>
            <person name="Niraula T.A."/>
            <person name="Short K.A."/>
            <person name="Niraula N.P."/>
        </authorList>
    </citation>
    <scope>NUCLEOTIDE SEQUENCE [LARGE SCALE GENOMIC DNA]</scope>
    <source>
        <strain evidence="2 3">NRRL 2792</strain>
    </source>
</reference>